<evidence type="ECO:0000313" key="5">
    <source>
        <dbReference type="EMBL" id="URW79425.1"/>
    </source>
</evidence>
<dbReference type="Pfam" id="PF12833">
    <property type="entry name" value="HTH_18"/>
    <property type="match status" value="1"/>
</dbReference>
<dbReference type="KEGG" id="alkq:M9189_11220"/>
<keyword evidence="3" id="KW-0804">Transcription</keyword>
<dbReference type="PRINTS" id="PR00032">
    <property type="entry name" value="HTHARAC"/>
</dbReference>
<dbReference type="SMART" id="SM00342">
    <property type="entry name" value="HTH_ARAC"/>
    <property type="match status" value="1"/>
</dbReference>
<dbReference type="InterPro" id="IPR009057">
    <property type="entry name" value="Homeodomain-like_sf"/>
</dbReference>
<dbReference type="GO" id="GO:0003700">
    <property type="term" value="F:DNA-binding transcription factor activity"/>
    <property type="evidence" value="ECO:0007669"/>
    <property type="project" value="InterPro"/>
</dbReference>
<keyword evidence="2" id="KW-0238">DNA-binding</keyword>
<dbReference type="SUPFAM" id="SSF46689">
    <property type="entry name" value="Homeodomain-like"/>
    <property type="match status" value="2"/>
</dbReference>
<dbReference type="Gene3D" id="1.10.10.60">
    <property type="entry name" value="Homeodomain-like"/>
    <property type="match status" value="2"/>
</dbReference>
<protein>
    <submittedName>
        <fullName evidence="5">AraC family transcriptional regulator</fullName>
    </submittedName>
</protein>
<feature type="domain" description="HTH araC/xylS-type" evidence="4">
    <location>
        <begin position="194"/>
        <end position="292"/>
    </location>
</feature>
<accession>A0A9J6ZP24</accession>
<dbReference type="PROSITE" id="PS01124">
    <property type="entry name" value="HTH_ARAC_FAMILY_2"/>
    <property type="match status" value="1"/>
</dbReference>
<dbReference type="PANTHER" id="PTHR43280">
    <property type="entry name" value="ARAC-FAMILY TRANSCRIPTIONAL REGULATOR"/>
    <property type="match status" value="1"/>
</dbReference>
<dbReference type="InterPro" id="IPR018062">
    <property type="entry name" value="HTH_AraC-typ_CS"/>
</dbReference>
<dbReference type="PROSITE" id="PS00041">
    <property type="entry name" value="HTH_ARAC_FAMILY_1"/>
    <property type="match status" value="1"/>
</dbReference>
<gene>
    <name evidence="5" type="ORF">M9189_11220</name>
</gene>
<keyword evidence="6" id="KW-1185">Reference proteome</keyword>
<dbReference type="Proteomes" id="UP001056426">
    <property type="component" value="Chromosome"/>
</dbReference>
<evidence type="ECO:0000256" key="3">
    <source>
        <dbReference type="ARBA" id="ARBA00023163"/>
    </source>
</evidence>
<dbReference type="EMBL" id="CP098400">
    <property type="protein sequence ID" value="URW79425.1"/>
    <property type="molecule type" value="Genomic_DNA"/>
</dbReference>
<dbReference type="InterPro" id="IPR018060">
    <property type="entry name" value="HTH_AraC"/>
</dbReference>
<organism evidence="5 6">
    <name type="scientific">Xiashengella succiniciproducens</name>
    <dbReference type="NCBI Taxonomy" id="2949635"/>
    <lineage>
        <taxon>Bacteria</taxon>
        <taxon>Pseudomonadati</taxon>
        <taxon>Bacteroidota</taxon>
        <taxon>Bacteroidia</taxon>
        <taxon>Marinilabiliales</taxon>
        <taxon>Marinilabiliaceae</taxon>
        <taxon>Xiashengella</taxon>
    </lineage>
</organism>
<evidence type="ECO:0000313" key="6">
    <source>
        <dbReference type="Proteomes" id="UP001056426"/>
    </source>
</evidence>
<sequence length="300" mass="34987">MQDVVMTPVRDSIHREITPLKEDDCFLVFDRQRSLFTYPIHFHPEYEINFIANARGARRVVGDSIEEIDDYELVMVGPNLYHGWKNFRNTGKVLLHEITIQFPRDIFGESLIAKNMLKPIRDLLNNAQRGLSFSKETARQIEGRLTSLSQKRGFDSFIEFQSLLYDLATSRGQRLLTNLSFQHSNDFHNSERIEKIYNYVRANFSKKILLEEAAGLLNMSVVSFSRLIKQRTGKSFIEFVNEMRLGYATRLLIESNKSVSEICYECGFNNISNFNRTFKKKQKCTPSEFRMNFNGTKNVF</sequence>
<dbReference type="AlphaFoldDB" id="A0A9J6ZP24"/>
<dbReference type="RefSeq" id="WP_250723300.1">
    <property type="nucleotide sequence ID" value="NZ_CP098400.1"/>
</dbReference>
<evidence type="ECO:0000256" key="1">
    <source>
        <dbReference type="ARBA" id="ARBA00023015"/>
    </source>
</evidence>
<dbReference type="PANTHER" id="PTHR43280:SF27">
    <property type="entry name" value="TRANSCRIPTIONAL REGULATOR MTLR"/>
    <property type="match status" value="1"/>
</dbReference>
<proteinExistence type="predicted"/>
<evidence type="ECO:0000259" key="4">
    <source>
        <dbReference type="PROSITE" id="PS01124"/>
    </source>
</evidence>
<reference evidence="5" key="2">
    <citation type="submission" date="2022-06" db="EMBL/GenBank/DDBJ databases">
        <title>Xiashengella guii gen. nov. sp. nov., a bacterium isolated form anaerobic digestion tank.</title>
        <authorList>
            <person name="Huang H."/>
        </authorList>
    </citation>
    <scope>NUCLEOTIDE SEQUENCE</scope>
    <source>
        <strain evidence="5">Ai-910</strain>
    </source>
</reference>
<keyword evidence="1" id="KW-0805">Transcription regulation</keyword>
<name>A0A9J6ZP24_9BACT</name>
<evidence type="ECO:0000256" key="2">
    <source>
        <dbReference type="ARBA" id="ARBA00023125"/>
    </source>
</evidence>
<reference evidence="5" key="1">
    <citation type="submission" date="2022-05" db="EMBL/GenBank/DDBJ databases">
        <authorList>
            <person name="Sun X."/>
        </authorList>
    </citation>
    <scope>NUCLEOTIDE SEQUENCE</scope>
    <source>
        <strain evidence="5">Ai-910</strain>
    </source>
</reference>
<dbReference type="GO" id="GO:0043565">
    <property type="term" value="F:sequence-specific DNA binding"/>
    <property type="evidence" value="ECO:0007669"/>
    <property type="project" value="InterPro"/>
</dbReference>
<dbReference type="InterPro" id="IPR020449">
    <property type="entry name" value="Tscrpt_reg_AraC-type_HTH"/>
</dbReference>